<evidence type="ECO:0000313" key="3">
    <source>
        <dbReference type="Proteomes" id="UP000606008"/>
    </source>
</evidence>
<name>A0ABX0QDW7_9BACT</name>
<sequence>MHQRLQDILSGWLLLVIGLLPLGASGQRIQLGSVSQTLCAGATVPVSFTVAEPFEAGNTFRIELVDQFNNILATTTDNVLPTGSFIQIPPNTPSHPIEYTVRVKANRPQSISNTVPMRVNGLPSASLLRASTADVSINPGEPLAALVSLTGGGPYSLLFTDGTTRDLDDVSQANLLLYPNQTKTYELASVTNRCGTGRATGTASATVRSAGLLVTRLSTTEPCAGQPLDIFFSTDRPIPANTMFKVDLQPLSPQATAYTLSATGSTSPLRVQLPAGIAQTGAYQLRLYADGANLSAYYRNSLGDIASPIVLQRTPSVRLSGNTSVGYGQVGQLTANVTGLGVGVITLSDGTVIPISALNQDGDRVLPVRATQTTTYTVRSVSTGCGVYGAEAGSGSATLTVQTGYQIDSLSSLSICAGQPLRVYFSTNEPLSTDAGSYSFRGGTSLLNNQLSGGIIDFTVQQVTTGSQPNTGILTVVARALPADYLTNDTYSGTGQLGAGSFYGQLGRGGRTGNAYEKLLAVADKPQLLLQETPLTVNRPQVVSLPASLVSHTTFTEVLLSDGTRMNVRSEVSFGQKSRSVLLEALASQSGTFRVVSVQNSCGVGSAQGNVSVQVRGDTTGLFMRPIPSQLCAGTTVSVAFSTVGAVGAVSAYRVELTDDDGLFRGRFLASGTGSPITVTIPGGFTVYSRLQLRVVSSPASGTVVWQSAAREFVYLDAAQLVRLSVAGTGGTETVVRQGEAAQLRLLSGGNSVATPTRVVLSDGQTVSFNAISTDVPLRPTQTTTYTIRSVQNNCAVAAGVGTVTVRVQSFAIQPLLQKRTYCEGDSLVAHLLVEGALPAQATHALQVLLNSNVIQTLSARLSGNRLAASLPASLSVGTPYTVRVLSTLGADQFYSQLTTTTFRVYRPARLQLTPPNNQTAVVLEANQSSVTVQLTNPADQAATTLPTRYYYRINDQPYSSIDNVPAQVPLYATGVTPTSYSISAVYDAFCGFGSGAGAVRISYRPGLRSLTVNKTQLCRDAGEQTTVSYEMAGDFPADARFTIFLTNAAGVRIRVGESTRQVDRLIIPIDSSLAPGTYQVSVSLPPGLPAYNDFPSITVGERPNVVIAGGSSIQYNDQVVSVGVRVLAGYLPVSMTLTNGLTQTLFETDNILTFSPQQNITYQIARVANSCGTGRASGVVSVTVLPPLATEIRVATLGPQGGVTGVCQGGSIRVGLSLKGQFAANNQFTIYLSDSTGQNYRALPTQTIDATTLSAALPADVSAASGYRVRIGASNPNVLGAASGTFLTVRPALQATISGSTSLLRGELVPVLITINNTGPWSVSLNNSIYGFETVTVNTSPFQYRVRPDATTTYTLLGVSNQQCGTGRVSGQAVLTTTDPLAIDPALPLTLRVMPNPTTGRVRLEGTLPVPRSVIIHLTDATGRRLQTRSTGMLTELSHDIDLSEYAAGVYLLTVEANDRRTVFKVVKQ</sequence>
<reference evidence="3" key="1">
    <citation type="submission" date="2019-09" db="EMBL/GenBank/DDBJ databases">
        <authorList>
            <person name="Jung D.-H."/>
        </authorList>
    </citation>
    <scope>NUCLEOTIDE SEQUENCE [LARGE SCALE GENOMIC DNA]</scope>
    <source>
        <strain evidence="3">JA-25</strain>
    </source>
</reference>
<comment type="caution">
    <text evidence="2">The sequence shown here is derived from an EMBL/GenBank/DDBJ whole genome shotgun (WGS) entry which is preliminary data.</text>
</comment>
<evidence type="ECO:0000259" key="1">
    <source>
        <dbReference type="Pfam" id="PF18962"/>
    </source>
</evidence>
<protein>
    <submittedName>
        <fullName evidence="2">T9SS type A sorting domain-containing protein</fullName>
    </submittedName>
</protein>
<proteinExistence type="predicted"/>
<accession>A0ABX0QDW7</accession>
<dbReference type="InterPro" id="IPR026444">
    <property type="entry name" value="Secre_tail"/>
</dbReference>
<dbReference type="NCBIfam" id="TIGR04183">
    <property type="entry name" value="Por_Secre_tail"/>
    <property type="match status" value="1"/>
</dbReference>
<dbReference type="Proteomes" id="UP000606008">
    <property type="component" value="Unassembled WGS sequence"/>
</dbReference>
<feature type="domain" description="Secretion system C-terminal sorting" evidence="1">
    <location>
        <begin position="1395"/>
        <end position="1467"/>
    </location>
</feature>
<organism evidence="2 3">
    <name type="scientific">Fibrivirga algicola</name>
    <dbReference type="NCBI Taxonomy" id="2950420"/>
    <lineage>
        <taxon>Bacteria</taxon>
        <taxon>Pseudomonadati</taxon>
        <taxon>Bacteroidota</taxon>
        <taxon>Cytophagia</taxon>
        <taxon>Cytophagales</taxon>
        <taxon>Spirosomataceae</taxon>
        <taxon>Fibrivirga</taxon>
    </lineage>
</organism>
<dbReference type="EMBL" id="WAEL01000003">
    <property type="protein sequence ID" value="NID10614.1"/>
    <property type="molecule type" value="Genomic_DNA"/>
</dbReference>
<keyword evidence="3" id="KW-1185">Reference proteome</keyword>
<gene>
    <name evidence="2" type="ORF">F7231_10575</name>
</gene>
<reference evidence="3" key="2">
    <citation type="submission" date="2023-07" db="EMBL/GenBank/DDBJ databases">
        <authorList>
            <person name="Jung D.-H."/>
        </authorList>
    </citation>
    <scope>NUCLEOTIDE SEQUENCE [LARGE SCALE GENOMIC DNA]</scope>
    <source>
        <strain evidence="3">JA-25</strain>
    </source>
</reference>
<dbReference type="RefSeq" id="WP_166691858.1">
    <property type="nucleotide sequence ID" value="NZ_WAEL01000003.1"/>
</dbReference>
<evidence type="ECO:0000313" key="2">
    <source>
        <dbReference type="EMBL" id="NID10614.1"/>
    </source>
</evidence>
<dbReference type="Pfam" id="PF18962">
    <property type="entry name" value="Por_Secre_tail"/>
    <property type="match status" value="1"/>
</dbReference>